<evidence type="ECO:0000256" key="3">
    <source>
        <dbReference type="ARBA" id="ARBA00022670"/>
    </source>
</evidence>
<dbReference type="EMBL" id="JAGSOT010000006">
    <property type="protein sequence ID" value="MBR7795056.1"/>
    <property type="molecule type" value="Genomic_DNA"/>
</dbReference>
<dbReference type="AlphaFoldDB" id="A0A941DTF2"/>
<sequence>MNINVVMIENLDEKAPFIIQKQMIFYGRTHLIQVNNTFYLTVGMNKTEKTMEDIRFLGGETRKAIDTYDITSVSINFDRLFKHYTSYSNKDIVVSFMEGWYLAGYSFLTYQMREPEHEVSLQLGTQAYEYYAEVARVRANAVCIARDLCNEPANKLTPNTYVKKIRSIFHDSPVHVEILESEEDLLKHGLEATAIVGKGSSRSPKFAVLTLKNSNVSHIGLVGKGVTFDSGGTNSKIASDIGEMKMDMGGAAAVIGAMKLLADMESPVHVTAAVPIVENVCGKDAFLPSDVIKYRNGLTVEVGNTDAEGRLIVADGILYVQDLGADTIIDIATLTGTIGQALGLKVAGIFSNRENELWKYKELGDKTGDHVWPMPVINDYQYYLQSNTADFSNMSTSKFGGAITAALYLNNFIQEEKKWIHIDMANTVRPWREIGYYVSGASGFGVRLLTELILEEVGNKT</sequence>
<dbReference type="SUPFAM" id="SSF53187">
    <property type="entry name" value="Zn-dependent exopeptidases"/>
    <property type="match status" value="1"/>
</dbReference>
<evidence type="ECO:0000256" key="6">
    <source>
        <dbReference type="ARBA" id="ARBA00049972"/>
    </source>
</evidence>
<evidence type="ECO:0000256" key="1">
    <source>
        <dbReference type="ARBA" id="ARBA00009528"/>
    </source>
</evidence>
<evidence type="ECO:0000256" key="4">
    <source>
        <dbReference type="ARBA" id="ARBA00022801"/>
    </source>
</evidence>
<protein>
    <recommendedName>
        <fullName evidence="7">Probable cytosol aminopeptidase</fullName>
    </recommendedName>
    <alternativeName>
        <fullName evidence="8">Leucine aminopeptidase</fullName>
    </alternativeName>
    <alternativeName>
        <fullName evidence="5">Leucyl aminopeptidase</fullName>
    </alternativeName>
</protein>
<accession>A0A941DTF2</accession>
<dbReference type="InterPro" id="IPR000819">
    <property type="entry name" value="Peptidase_M17_C"/>
</dbReference>
<feature type="domain" description="Cytosol aminopeptidase" evidence="9">
    <location>
        <begin position="304"/>
        <end position="311"/>
    </location>
</feature>
<evidence type="ECO:0000259" key="9">
    <source>
        <dbReference type="PROSITE" id="PS00631"/>
    </source>
</evidence>
<organism evidence="10 11">
    <name type="scientific">Virgibacillus salarius</name>
    <dbReference type="NCBI Taxonomy" id="447199"/>
    <lineage>
        <taxon>Bacteria</taxon>
        <taxon>Bacillati</taxon>
        <taxon>Bacillota</taxon>
        <taxon>Bacilli</taxon>
        <taxon>Bacillales</taxon>
        <taxon>Bacillaceae</taxon>
        <taxon>Virgibacillus</taxon>
    </lineage>
</organism>
<dbReference type="PANTHER" id="PTHR11963:SF23">
    <property type="entry name" value="CYTOSOL AMINOPEPTIDASE"/>
    <property type="match status" value="1"/>
</dbReference>
<comment type="function">
    <text evidence="6">Presumably involved in the processing and regular turnover of intracellular proteins. Catalyzes the removal of unsubstituted N-terminal amino acids from various peptides.</text>
</comment>
<dbReference type="Proteomes" id="UP000675284">
    <property type="component" value="Unassembled WGS sequence"/>
</dbReference>
<dbReference type="InterPro" id="IPR011356">
    <property type="entry name" value="Leucine_aapep/pepB"/>
</dbReference>
<dbReference type="GO" id="GO:0006508">
    <property type="term" value="P:proteolysis"/>
    <property type="evidence" value="ECO:0007669"/>
    <property type="project" value="UniProtKB-KW"/>
</dbReference>
<evidence type="ECO:0000256" key="8">
    <source>
        <dbReference type="ARBA" id="ARBA00050061"/>
    </source>
</evidence>
<dbReference type="GO" id="GO:0030145">
    <property type="term" value="F:manganese ion binding"/>
    <property type="evidence" value="ECO:0007669"/>
    <property type="project" value="InterPro"/>
</dbReference>
<dbReference type="Gene3D" id="3.40.220.10">
    <property type="entry name" value="Leucine Aminopeptidase, subunit E, domain 1"/>
    <property type="match status" value="1"/>
</dbReference>
<comment type="similarity">
    <text evidence="1">Belongs to the peptidase M17 family.</text>
</comment>
<evidence type="ECO:0000256" key="5">
    <source>
        <dbReference type="ARBA" id="ARBA00033172"/>
    </source>
</evidence>
<name>A0A941DTF2_9BACI</name>
<dbReference type="Gene3D" id="3.40.630.10">
    <property type="entry name" value="Zn peptidases"/>
    <property type="match status" value="1"/>
</dbReference>
<evidence type="ECO:0000256" key="2">
    <source>
        <dbReference type="ARBA" id="ARBA00022438"/>
    </source>
</evidence>
<dbReference type="PRINTS" id="PR00481">
    <property type="entry name" value="LAMNOPPTDASE"/>
</dbReference>
<dbReference type="GO" id="GO:0005737">
    <property type="term" value="C:cytoplasm"/>
    <property type="evidence" value="ECO:0007669"/>
    <property type="project" value="InterPro"/>
</dbReference>
<gene>
    <name evidence="10" type="ORF">KCX74_03250</name>
</gene>
<evidence type="ECO:0000256" key="7">
    <source>
        <dbReference type="ARBA" id="ARBA00050021"/>
    </source>
</evidence>
<dbReference type="RefSeq" id="WP_166529948.1">
    <property type="nucleotide sequence ID" value="NZ_BAAACY010000145.1"/>
</dbReference>
<keyword evidence="2 10" id="KW-0031">Aminopeptidase</keyword>
<dbReference type="CDD" id="cd00433">
    <property type="entry name" value="Peptidase_M17"/>
    <property type="match status" value="1"/>
</dbReference>
<keyword evidence="3" id="KW-0645">Protease</keyword>
<proteinExistence type="inferred from homology"/>
<reference evidence="10" key="1">
    <citation type="submission" date="2021-04" db="EMBL/GenBank/DDBJ databases">
        <title>Isolation and polyphasic classification of algal microorganism.</title>
        <authorList>
            <person name="Wang S."/>
        </authorList>
    </citation>
    <scope>NUCLEOTIDE SEQUENCE</scope>
    <source>
        <strain evidence="10">720a</strain>
    </source>
</reference>
<evidence type="ECO:0000313" key="11">
    <source>
        <dbReference type="Proteomes" id="UP000675284"/>
    </source>
</evidence>
<dbReference type="GO" id="GO:0070006">
    <property type="term" value="F:metalloaminopeptidase activity"/>
    <property type="evidence" value="ECO:0007669"/>
    <property type="project" value="InterPro"/>
</dbReference>
<comment type="caution">
    <text evidence="10">The sequence shown here is derived from an EMBL/GenBank/DDBJ whole genome shotgun (WGS) entry which is preliminary data.</text>
</comment>
<dbReference type="PROSITE" id="PS00631">
    <property type="entry name" value="CYTOSOL_AP"/>
    <property type="match status" value="1"/>
</dbReference>
<keyword evidence="4" id="KW-0378">Hydrolase</keyword>
<dbReference type="Pfam" id="PF00883">
    <property type="entry name" value="Peptidase_M17"/>
    <property type="match status" value="1"/>
</dbReference>
<dbReference type="PANTHER" id="PTHR11963">
    <property type="entry name" value="LEUCINE AMINOPEPTIDASE-RELATED"/>
    <property type="match status" value="1"/>
</dbReference>
<dbReference type="InterPro" id="IPR043472">
    <property type="entry name" value="Macro_dom-like"/>
</dbReference>
<keyword evidence="11" id="KW-1185">Reference proteome</keyword>
<evidence type="ECO:0000313" key="10">
    <source>
        <dbReference type="EMBL" id="MBR7795056.1"/>
    </source>
</evidence>